<dbReference type="SMART" id="SM00360">
    <property type="entry name" value="RRM"/>
    <property type="match status" value="1"/>
</dbReference>
<dbReference type="SUPFAM" id="SSF54928">
    <property type="entry name" value="RNA-binding domain, RBD"/>
    <property type="match status" value="1"/>
</dbReference>
<accession>A0A4Y9YZT7</accession>
<dbReference type="GO" id="GO:0008380">
    <property type="term" value="P:RNA splicing"/>
    <property type="evidence" value="ECO:0007669"/>
    <property type="project" value="UniProtKB-KW"/>
</dbReference>
<evidence type="ECO:0000313" key="11">
    <source>
        <dbReference type="EMBL" id="TFY67884.1"/>
    </source>
</evidence>
<dbReference type="FunFam" id="3.30.70.330:FF:000286">
    <property type="entry name" value="Putative pre-mRNA branch site protein p14"/>
    <property type="match status" value="1"/>
</dbReference>
<keyword evidence="7" id="KW-0175">Coiled coil</keyword>
<dbReference type="GO" id="GO:0005543">
    <property type="term" value="F:phospholipid binding"/>
    <property type="evidence" value="ECO:0007669"/>
    <property type="project" value="TreeGrafter"/>
</dbReference>
<evidence type="ECO:0000256" key="3">
    <source>
        <dbReference type="ARBA" id="ARBA00022884"/>
    </source>
</evidence>
<feature type="chain" id="PRO_5021375450" description="RRM domain-containing protein" evidence="9">
    <location>
        <begin position="21"/>
        <end position="541"/>
    </location>
</feature>
<dbReference type="PANTHER" id="PTHR11362">
    <property type="entry name" value="PHOSPHATIDYLETHANOLAMINE-BINDING PROTEIN"/>
    <property type="match status" value="1"/>
</dbReference>
<feature type="compositionally biased region" description="Low complexity" evidence="8">
    <location>
        <begin position="374"/>
        <end position="402"/>
    </location>
</feature>
<evidence type="ECO:0000256" key="8">
    <source>
        <dbReference type="SAM" id="MobiDB-lite"/>
    </source>
</evidence>
<dbReference type="InterPro" id="IPR034150">
    <property type="entry name" value="SF3B6_RRM"/>
</dbReference>
<dbReference type="GO" id="GO:0003723">
    <property type="term" value="F:RNA binding"/>
    <property type="evidence" value="ECO:0007669"/>
    <property type="project" value="UniProtKB-UniRule"/>
</dbReference>
<evidence type="ECO:0000256" key="9">
    <source>
        <dbReference type="SAM" id="SignalP"/>
    </source>
</evidence>
<evidence type="ECO:0000313" key="12">
    <source>
        <dbReference type="Proteomes" id="UP000298327"/>
    </source>
</evidence>
<dbReference type="OrthoDB" id="275748at2759"/>
<evidence type="ECO:0000259" key="10">
    <source>
        <dbReference type="PROSITE" id="PS50102"/>
    </source>
</evidence>
<dbReference type="InterPro" id="IPR012677">
    <property type="entry name" value="Nucleotide-bd_a/b_plait_sf"/>
</dbReference>
<dbReference type="Pfam" id="PF00076">
    <property type="entry name" value="RRM_1"/>
    <property type="match status" value="1"/>
</dbReference>
<proteinExistence type="predicted"/>
<evidence type="ECO:0000256" key="7">
    <source>
        <dbReference type="SAM" id="Coils"/>
    </source>
</evidence>
<dbReference type="PANTHER" id="PTHR11362:SF78">
    <property type="entry name" value="PROTEASE INHIBITOR"/>
    <property type="match status" value="1"/>
</dbReference>
<feature type="signal peptide" evidence="9">
    <location>
        <begin position="1"/>
        <end position="20"/>
    </location>
</feature>
<dbReference type="GO" id="GO:0005634">
    <property type="term" value="C:nucleus"/>
    <property type="evidence" value="ECO:0007669"/>
    <property type="project" value="UniProtKB-SubCell"/>
</dbReference>
<dbReference type="PROSITE" id="PS50102">
    <property type="entry name" value="RRM"/>
    <property type="match status" value="1"/>
</dbReference>
<dbReference type="InterPro" id="IPR035810">
    <property type="entry name" value="PEBP_euk"/>
</dbReference>
<dbReference type="CDD" id="cd12241">
    <property type="entry name" value="RRM_SF3B14"/>
    <property type="match status" value="1"/>
</dbReference>
<comment type="caution">
    <text evidence="11">The sequence shown here is derived from an EMBL/GenBank/DDBJ whole genome shotgun (WGS) entry which is preliminary data.</text>
</comment>
<dbReference type="InterPro" id="IPR036610">
    <property type="entry name" value="PEBP-like_sf"/>
</dbReference>
<name>A0A4Y9YZT7_9AGAM</name>
<dbReference type="GO" id="GO:0030414">
    <property type="term" value="F:peptidase inhibitor activity"/>
    <property type="evidence" value="ECO:0007669"/>
    <property type="project" value="TreeGrafter"/>
</dbReference>
<protein>
    <recommendedName>
        <fullName evidence="10">RRM domain-containing protein</fullName>
    </recommendedName>
</protein>
<dbReference type="InterPro" id="IPR008914">
    <property type="entry name" value="PEBP"/>
</dbReference>
<gene>
    <name evidence="11" type="ORF">EVG20_g3787</name>
</gene>
<keyword evidence="9" id="KW-0732">Signal</keyword>
<keyword evidence="3 6" id="KW-0694">RNA-binding</keyword>
<evidence type="ECO:0000256" key="5">
    <source>
        <dbReference type="ARBA" id="ARBA00023242"/>
    </source>
</evidence>
<dbReference type="CDD" id="cd00866">
    <property type="entry name" value="PEBP_euk"/>
    <property type="match status" value="1"/>
</dbReference>
<dbReference type="EMBL" id="SEOQ01000179">
    <property type="protein sequence ID" value="TFY67884.1"/>
    <property type="molecule type" value="Genomic_DNA"/>
</dbReference>
<evidence type="ECO:0000256" key="4">
    <source>
        <dbReference type="ARBA" id="ARBA00023187"/>
    </source>
</evidence>
<dbReference type="InterPro" id="IPR035979">
    <property type="entry name" value="RBD_domain_sf"/>
</dbReference>
<organism evidence="11 12">
    <name type="scientific">Dentipellis fragilis</name>
    <dbReference type="NCBI Taxonomy" id="205917"/>
    <lineage>
        <taxon>Eukaryota</taxon>
        <taxon>Fungi</taxon>
        <taxon>Dikarya</taxon>
        <taxon>Basidiomycota</taxon>
        <taxon>Agaricomycotina</taxon>
        <taxon>Agaricomycetes</taxon>
        <taxon>Russulales</taxon>
        <taxon>Hericiaceae</taxon>
        <taxon>Dentipellis</taxon>
    </lineage>
</organism>
<dbReference type="Pfam" id="PF01161">
    <property type="entry name" value="PBP"/>
    <property type="match status" value="1"/>
</dbReference>
<feature type="coiled-coil region" evidence="7">
    <location>
        <begin position="514"/>
        <end position="541"/>
    </location>
</feature>
<dbReference type="InterPro" id="IPR000504">
    <property type="entry name" value="RRM_dom"/>
</dbReference>
<feature type="compositionally biased region" description="Pro residues" evidence="8">
    <location>
        <begin position="358"/>
        <end position="373"/>
    </location>
</feature>
<dbReference type="AlphaFoldDB" id="A0A4Y9YZT7"/>
<dbReference type="GO" id="GO:0006397">
    <property type="term" value="P:mRNA processing"/>
    <property type="evidence" value="ECO:0007669"/>
    <property type="project" value="UniProtKB-KW"/>
</dbReference>
<feature type="region of interest" description="Disordered" evidence="8">
    <location>
        <begin position="337"/>
        <end position="402"/>
    </location>
</feature>
<feature type="compositionally biased region" description="Low complexity" evidence="8">
    <location>
        <begin position="338"/>
        <end position="357"/>
    </location>
</feature>
<dbReference type="STRING" id="205917.A0A4Y9YZT7"/>
<keyword evidence="4" id="KW-0508">mRNA splicing</keyword>
<keyword evidence="5" id="KW-0539">Nucleus</keyword>
<evidence type="ECO:0000256" key="1">
    <source>
        <dbReference type="ARBA" id="ARBA00004123"/>
    </source>
</evidence>
<dbReference type="SUPFAM" id="SSF49777">
    <property type="entry name" value="PEBP-like"/>
    <property type="match status" value="1"/>
</dbReference>
<evidence type="ECO:0000256" key="6">
    <source>
        <dbReference type="PROSITE-ProRule" id="PRU00176"/>
    </source>
</evidence>
<dbReference type="Proteomes" id="UP000298327">
    <property type="component" value="Unassembled WGS sequence"/>
</dbReference>
<dbReference type="GO" id="GO:0046578">
    <property type="term" value="P:regulation of Ras protein signal transduction"/>
    <property type="evidence" value="ECO:0007669"/>
    <property type="project" value="TreeGrafter"/>
</dbReference>
<keyword evidence="12" id="KW-1185">Reference proteome</keyword>
<feature type="domain" description="RRM" evidence="10">
    <location>
        <begin position="434"/>
        <end position="509"/>
    </location>
</feature>
<comment type="subcellular location">
    <subcellularLocation>
        <location evidence="1">Nucleus</location>
    </subcellularLocation>
</comment>
<dbReference type="Gene3D" id="3.90.280.10">
    <property type="entry name" value="PEBP-like"/>
    <property type="match status" value="1"/>
</dbReference>
<keyword evidence="2" id="KW-0507">mRNA processing</keyword>
<reference evidence="11 12" key="1">
    <citation type="submission" date="2019-02" db="EMBL/GenBank/DDBJ databases">
        <title>Genome sequencing of the rare red list fungi Dentipellis fragilis.</title>
        <authorList>
            <person name="Buettner E."/>
            <person name="Kellner H."/>
        </authorList>
    </citation>
    <scope>NUCLEOTIDE SEQUENCE [LARGE SCALE GENOMIC DNA]</scope>
    <source>
        <strain evidence="11 12">DSM 105465</strain>
    </source>
</reference>
<evidence type="ECO:0000256" key="2">
    <source>
        <dbReference type="ARBA" id="ARBA00022664"/>
    </source>
</evidence>
<dbReference type="Gene3D" id="3.30.70.330">
    <property type="match status" value="1"/>
</dbReference>
<dbReference type="GO" id="GO:0030162">
    <property type="term" value="P:regulation of proteolysis"/>
    <property type="evidence" value="ECO:0007669"/>
    <property type="project" value="TreeGrafter"/>
</dbReference>
<dbReference type="CDD" id="cd23996">
    <property type="entry name" value="LCL2-like"/>
    <property type="match status" value="1"/>
</dbReference>
<sequence>MTARITLLLCLLFQLWAVHAQFQFFDQMFGHRQQQQQPSGGAQWAAYADSVACSEYLCPNTLSCVSRPVDCPCPNVQDVKCTIPDHGGDDAGTVLLGFLIISLLRASIRARRFTLELPVAFVYRKVTVTYKKAPGSEGCLSNTTNVTISSVKQALTAAHIVPDILSSFNPTSILDVVFTDNSTNMTVAVTPGVNLTQQQTLLEPQFFLTSNDTSLRNGTFVIASVDPDAPTPQNTSLSQFRHLLAGNFHVNGSSLNHTLLTNSSAALTDYVNPTPPVGSDPHRYTILLFVQPSNFESAGAVLVNASTPRQNFNLTTFGDAVHLGNPIAGTFFLTKADNTTTNSTSTTSSTGASATAPGPSPSAAPGSPSPNPSPGSASTSSASTPFAPGGSATSSNATRSTRLDLSSNASLLPVSSSLMAVPRPTSKLPPGANRILFVKNLNYQITGEDLYDLFGRYGSVRQIRIGNEQKTKGTAYVVFDDVMDAKNALDHLNGFHLQERYIVVLYHMPSKQDAAAAKAELARREEELAQLKKKHDIKEED</sequence>